<dbReference type="InterPro" id="IPR043135">
    <property type="entry name" value="Fur_C"/>
</dbReference>
<evidence type="ECO:0000313" key="9">
    <source>
        <dbReference type="EMBL" id="OGG34879.1"/>
    </source>
</evidence>
<dbReference type="InterPro" id="IPR036390">
    <property type="entry name" value="WH_DNA-bd_sf"/>
</dbReference>
<protein>
    <recommendedName>
        <fullName evidence="11">Transcriptional repressor</fullName>
    </recommendedName>
</protein>
<reference evidence="9 10" key="1">
    <citation type="journal article" date="2016" name="Nat. Commun.">
        <title>Thousands of microbial genomes shed light on interconnected biogeochemical processes in an aquifer system.</title>
        <authorList>
            <person name="Anantharaman K."/>
            <person name="Brown C.T."/>
            <person name="Hug L.A."/>
            <person name="Sharon I."/>
            <person name="Castelle C.J."/>
            <person name="Probst A.J."/>
            <person name="Thomas B.C."/>
            <person name="Singh A."/>
            <person name="Wilkins M.J."/>
            <person name="Karaoz U."/>
            <person name="Brodie E.L."/>
            <person name="Williams K.H."/>
            <person name="Hubbard S.S."/>
            <person name="Banfield J.F."/>
        </authorList>
    </citation>
    <scope>NUCLEOTIDE SEQUENCE [LARGE SCALE GENOMIC DNA]</scope>
</reference>
<keyword evidence="7" id="KW-0479">Metal-binding</keyword>
<dbReference type="Proteomes" id="UP000176186">
    <property type="component" value="Unassembled WGS sequence"/>
</dbReference>
<comment type="cofactor">
    <cofactor evidence="8">
        <name>Mn(2+)</name>
        <dbReference type="ChEBI" id="CHEBI:29035"/>
    </cofactor>
    <cofactor evidence="8">
        <name>Fe(2+)</name>
        <dbReference type="ChEBI" id="CHEBI:29033"/>
    </cofactor>
    <text evidence="8">Binds 1 Mn(2+) or Fe(2+) ion per subunit.</text>
</comment>
<evidence type="ECO:0000256" key="7">
    <source>
        <dbReference type="PIRSR" id="PIRSR602481-1"/>
    </source>
</evidence>
<feature type="binding site" evidence="7">
    <location>
        <position position="94"/>
    </location>
    <ligand>
        <name>Zn(2+)</name>
        <dbReference type="ChEBI" id="CHEBI:29105"/>
    </ligand>
</feature>
<evidence type="ECO:0000256" key="5">
    <source>
        <dbReference type="ARBA" id="ARBA00023125"/>
    </source>
</evidence>
<evidence type="ECO:0000256" key="1">
    <source>
        <dbReference type="ARBA" id="ARBA00007957"/>
    </source>
</evidence>
<dbReference type="GO" id="GO:1900376">
    <property type="term" value="P:regulation of secondary metabolite biosynthetic process"/>
    <property type="evidence" value="ECO:0007669"/>
    <property type="project" value="TreeGrafter"/>
</dbReference>
<evidence type="ECO:0000313" key="10">
    <source>
        <dbReference type="Proteomes" id="UP000176186"/>
    </source>
</evidence>
<dbReference type="Gene3D" id="3.30.1490.190">
    <property type="match status" value="1"/>
</dbReference>
<dbReference type="GO" id="GO:0008270">
    <property type="term" value="F:zinc ion binding"/>
    <property type="evidence" value="ECO:0007669"/>
    <property type="project" value="TreeGrafter"/>
</dbReference>
<dbReference type="GO" id="GO:0003700">
    <property type="term" value="F:DNA-binding transcription factor activity"/>
    <property type="evidence" value="ECO:0007669"/>
    <property type="project" value="InterPro"/>
</dbReference>
<accession>A0A1F6BD52</accession>
<evidence type="ECO:0000256" key="6">
    <source>
        <dbReference type="ARBA" id="ARBA00023163"/>
    </source>
</evidence>
<dbReference type="Gene3D" id="1.10.10.10">
    <property type="entry name" value="Winged helix-like DNA-binding domain superfamily/Winged helix DNA-binding domain"/>
    <property type="match status" value="1"/>
</dbReference>
<dbReference type="AlphaFoldDB" id="A0A1F6BD52"/>
<dbReference type="Pfam" id="PF01475">
    <property type="entry name" value="FUR"/>
    <property type="match status" value="1"/>
</dbReference>
<feature type="binding site" evidence="8">
    <location>
        <position position="85"/>
    </location>
    <ligand>
        <name>Fe cation</name>
        <dbReference type="ChEBI" id="CHEBI:24875"/>
    </ligand>
</feature>
<keyword evidence="6" id="KW-0804">Transcription</keyword>
<proteinExistence type="inferred from homology"/>
<feature type="binding site" evidence="7">
    <location>
        <position position="130"/>
    </location>
    <ligand>
        <name>Zn(2+)</name>
        <dbReference type="ChEBI" id="CHEBI:29105"/>
    </ligand>
</feature>
<name>A0A1F6BD52_9BACT</name>
<dbReference type="CDD" id="cd07153">
    <property type="entry name" value="Fur_like"/>
    <property type="match status" value="1"/>
</dbReference>
<evidence type="ECO:0000256" key="2">
    <source>
        <dbReference type="ARBA" id="ARBA00022491"/>
    </source>
</evidence>
<evidence type="ECO:0000256" key="4">
    <source>
        <dbReference type="ARBA" id="ARBA00023015"/>
    </source>
</evidence>
<gene>
    <name evidence="9" type="ORF">A2363_00040</name>
</gene>
<keyword evidence="4" id="KW-0805">Transcription regulation</keyword>
<evidence type="ECO:0008006" key="11">
    <source>
        <dbReference type="Google" id="ProtNLM"/>
    </source>
</evidence>
<dbReference type="STRING" id="1798401.A2363_00040"/>
<feature type="binding site" evidence="8">
    <location>
        <position position="122"/>
    </location>
    <ligand>
        <name>Fe cation</name>
        <dbReference type="ChEBI" id="CHEBI:24875"/>
    </ligand>
</feature>
<dbReference type="PANTHER" id="PTHR33202">
    <property type="entry name" value="ZINC UPTAKE REGULATION PROTEIN"/>
    <property type="match status" value="1"/>
</dbReference>
<comment type="cofactor">
    <cofactor evidence="7">
        <name>Zn(2+)</name>
        <dbReference type="ChEBI" id="CHEBI:29105"/>
    </cofactor>
    <text evidence="7">Binds 1 zinc ion per subunit.</text>
</comment>
<feature type="binding site" evidence="7">
    <location>
        <position position="133"/>
    </location>
    <ligand>
        <name>Zn(2+)</name>
        <dbReference type="ChEBI" id="CHEBI:29105"/>
    </ligand>
</feature>
<dbReference type="InterPro" id="IPR002481">
    <property type="entry name" value="FUR"/>
</dbReference>
<evidence type="ECO:0000256" key="3">
    <source>
        <dbReference type="ARBA" id="ARBA00022833"/>
    </source>
</evidence>
<dbReference type="GO" id="GO:0045892">
    <property type="term" value="P:negative regulation of DNA-templated transcription"/>
    <property type="evidence" value="ECO:0007669"/>
    <property type="project" value="TreeGrafter"/>
</dbReference>
<dbReference type="PANTHER" id="PTHR33202:SF7">
    <property type="entry name" value="FERRIC UPTAKE REGULATION PROTEIN"/>
    <property type="match status" value="1"/>
</dbReference>
<organism evidence="9 10">
    <name type="scientific">Candidatus Gottesmanbacteria bacterium RIFOXYB1_FULL_47_11</name>
    <dbReference type="NCBI Taxonomy" id="1798401"/>
    <lineage>
        <taxon>Bacteria</taxon>
        <taxon>Candidatus Gottesmaniibacteriota</taxon>
    </lineage>
</organism>
<dbReference type="InterPro" id="IPR036388">
    <property type="entry name" value="WH-like_DNA-bd_sf"/>
</dbReference>
<keyword evidence="8" id="KW-0408">Iron</keyword>
<dbReference type="SUPFAM" id="SSF46785">
    <property type="entry name" value="Winged helix' DNA-binding domain"/>
    <property type="match status" value="1"/>
</dbReference>
<keyword evidence="3 7" id="KW-0862">Zinc</keyword>
<keyword evidence="5" id="KW-0238">DNA-binding</keyword>
<dbReference type="EMBL" id="MFKE01000020">
    <property type="protein sequence ID" value="OGG34879.1"/>
    <property type="molecule type" value="Genomic_DNA"/>
</dbReference>
<feature type="binding site" evidence="7">
    <location>
        <position position="91"/>
    </location>
    <ligand>
        <name>Zn(2+)</name>
        <dbReference type="ChEBI" id="CHEBI:29105"/>
    </ligand>
</feature>
<evidence type="ECO:0000256" key="8">
    <source>
        <dbReference type="PIRSR" id="PIRSR602481-2"/>
    </source>
</evidence>
<comment type="caution">
    <text evidence="9">The sequence shown here is derived from an EMBL/GenBank/DDBJ whole genome shotgun (WGS) entry which is preliminary data.</text>
</comment>
<comment type="similarity">
    <text evidence="1">Belongs to the Fur family.</text>
</comment>
<dbReference type="GO" id="GO:0000976">
    <property type="term" value="F:transcription cis-regulatory region binding"/>
    <property type="evidence" value="ECO:0007669"/>
    <property type="project" value="TreeGrafter"/>
</dbReference>
<sequence>MEEIAKTLQQKGYRFTKQRQQIFDALTSSPQSVEEIIASLRNKDISIDRVTVYRTLDCFVNLNLVGKTQFKDKTAKYELLTMANHHHHLVCDKCGSVEDIPLDDSILLKRVHKQTDFQVNSHSLEFFGICANCQ</sequence>
<keyword evidence="2" id="KW-0678">Repressor</keyword>